<dbReference type="InterPro" id="IPR011009">
    <property type="entry name" value="Kinase-like_dom_sf"/>
</dbReference>
<dbReference type="Pfam" id="PF01636">
    <property type="entry name" value="APH"/>
    <property type="match status" value="1"/>
</dbReference>
<protein>
    <submittedName>
        <fullName evidence="2">Aminoglycoside phosphotransferase (APT) family kinase protein</fullName>
    </submittedName>
</protein>
<dbReference type="PANTHER" id="PTHR21310">
    <property type="entry name" value="AMINOGLYCOSIDE PHOSPHOTRANSFERASE-RELATED-RELATED"/>
    <property type="match status" value="1"/>
</dbReference>
<sequence>MHSDQIAIKVTHASDLIYDQFPQFRGEKIVALDTAGTVNAIFRIGSKYAARFPLQMMDPVECTKLLEAEAKASAEFNECCPFSSPNPIGVGRQSSAYPLPWLVQTWIEGHPATPNGQSSSSAFALDLVRLITSLRAVELNGRTFDGQGRGGNLPDHDNWMEVCFSRSQHLLDVERLRRMWASLRELRSPKYEVMSHKVLIPANLLVRGERLVGVLDTGGFGPADPSLDLVAGWHLSDRENRAIFREALQIDDLEWRRGAAWAFLQAMGLVWYYKETNPIMSGLGRSTISRLLEDHYDLV</sequence>
<accession>A0A559TH61</accession>
<reference evidence="2 3" key="1">
    <citation type="submission" date="2019-06" db="EMBL/GenBank/DDBJ databases">
        <title>Pac Bio to generate improved reference genome sequences for organisms with transposon mutant libraries (support for FEBA project).</title>
        <authorList>
            <person name="Blow M."/>
        </authorList>
    </citation>
    <scope>NUCLEOTIDE SEQUENCE [LARGE SCALE GENOMIC DNA]</scope>
    <source>
        <strain evidence="2 3">USDA 1844</strain>
    </source>
</reference>
<dbReference type="Proteomes" id="UP000319824">
    <property type="component" value="Unassembled WGS sequence"/>
</dbReference>
<dbReference type="CDD" id="cd05155">
    <property type="entry name" value="APH_ChoK_like_1"/>
    <property type="match status" value="1"/>
</dbReference>
<dbReference type="InterPro" id="IPR051678">
    <property type="entry name" value="AGP_Transferase"/>
</dbReference>
<keyword evidence="2" id="KW-0418">Kinase</keyword>
<proteinExistence type="predicted"/>
<dbReference type="Gene3D" id="3.90.1200.10">
    <property type="match status" value="1"/>
</dbReference>
<evidence type="ECO:0000313" key="2">
    <source>
        <dbReference type="EMBL" id="TVZ73940.1"/>
    </source>
</evidence>
<keyword evidence="2" id="KW-0808">Transferase</keyword>
<evidence type="ECO:0000259" key="1">
    <source>
        <dbReference type="Pfam" id="PF01636"/>
    </source>
</evidence>
<organism evidence="2 3">
    <name type="scientific">Rhizobium mongolense USDA 1844</name>
    <dbReference type="NCBI Taxonomy" id="1079460"/>
    <lineage>
        <taxon>Bacteria</taxon>
        <taxon>Pseudomonadati</taxon>
        <taxon>Pseudomonadota</taxon>
        <taxon>Alphaproteobacteria</taxon>
        <taxon>Hyphomicrobiales</taxon>
        <taxon>Rhizobiaceae</taxon>
        <taxon>Rhizobium/Agrobacterium group</taxon>
        <taxon>Rhizobium</taxon>
    </lineage>
</organism>
<dbReference type="Gene3D" id="3.30.200.20">
    <property type="entry name" value="Phosphorylase Kinase, domain 1"/>
    <property type="match status" value="1"/>
</dbReference>
<comment type="caution">
    <text evidence="2">The sequence shown here is derived from an EMBL/GenBank/DDBJ whole genome shotgun (WGS) entry which is preliminary data.</text>
</comment>
<dbReference type="EMBL" id="VISO01000002">
    <property type="protein sequence ID" value="TVZ73940.1"/>
    <property type="molecule type" value="Genomic_DNA"/>
</dbReference>
<dbReference type="RefSeq" id="WP_022712964.1">
    <property type="nucleotide sequence ID" value="NZ_ATTQ01000001.1"/>
</dbReference>
<dbReference type="SUPFAM" id="SSF56112">
    <property type="entry name" value="Protein kinase-like (PK-like)"/>
    <property type="match status" value="1"/>
</dbReference>
<dbReference type="PANTHER" id="PTHR21310:SF42">
    <property type="entry name" value="BIFUNCTIONAL AAC_APH"/>
    <property type="match status" value="1"/>
</dbReference>
<dbReference type="InterPro" id="IPR002575">
    <property type="entry name" value="Aminoglycoside_PTrfase"/>
</dbReference>
<dbReference type="AlphaFoldDB" id="A0A559TH61"/>
<feature type="domain" description="Aminoglycoside phosphotransferase" evidence="1">
    <location>
        <begin position="63"/>
        <end position="261"/>
    </location>
</feature>
<name>A0A559TH61_9HYPH</name>
<dbReference type="GO" id="GO:0016301">
    <property type="term" value="F:kinase activity"/>
    <property type="evidence" value="ECO:0007669"/>
    <property type="project" value="UniProtKB-KW"/>
</dbReference>
<evidence type="ECO:0000313" key="3">
    <source>
        <dbReference type="Proteomes" id="UP000319824"/>
    </source>
</evidence>
<gene>
    <name evidence="2" type="ORF">BCL32_2233</name>
</gene>